<evidence type="ECO:0000313" key="1">
    <source>
        <dbReference type="EMBL" id="PTQ83681.1"/>
    </source>
</evidence>
<name>A0A2T5IIR2_9PROT</name>
<proteinExistence type="predicted"/>
<reference evidence="1 2" key="1">
    <citation type="submission" date="2018-04" db="EMBL/GenBank/DDBJ databases">
        <title>Active sludge and wastewater microbial communities from Klosterneuburg, Austria.</title>
        <authorList>
            <person name="Wagner M."/>
        </authorList>
    </citation>
    <scope>NUCLEOTIDE SEQUENCE [LARGE SCALE GENOMIC DNA]</scope>
    <source>
        <strain evidence="1 2">Nm4</strain>
    </source>
</reference>
<dbReference type="AlphaFoldDB" id="A0A2T5IIR2"/>
<dbReference type="RefSeq" id="WP_107786992.1">
    <property type="nucleotide sequence ID" value="NZ_QAOL01000022.1"/>
</dbReference>
<accession>A0A2T5IIR2</accession>
<comment type="caution">
    <text evidence="1">The sequence shown here is derived from an EMBL/GenBank/DDBJ whole genome shotgun (WGS) entry which is preliminary data.</text>
</comment>
<gene>
    <name evidence="1" type="ORF">C8R28_10225</name>
</gene>
<dbReference type="Proteomes" id="UP000244110">
    <property type="component" value="Unassembled WGS sequence"/>
</dbReference>
<organism evidence="1 2">
    <name type="scientific">Nitrosomonas ureae</name>
    <dbReference type="NCBI Taxonomy" id="44577"/>
    <lineage>
        <taxon>Bacteria</taxon>
        <taxon>Pseudomonadati</taxon>
        <taxon>Pseudomonadota</taxon>
        <taxon>Betaproteobacteria</taxon>
        <taxon>Nitrosomonadales</taxon>
        <taxon>Nitrosomonadaceae</taxon>
        <taxon>Nitrosomonas</taxon>
    </lineage>
</organism>
<protein>
    <submittedName>
        <fullName evidence="1">Uncharacterized protein</fullName>
    </submittedName>
</protein>
<evidence type="ECO:0000313" key="2">
    <source>
        <dbReference type="Proteomes" id="UP000244110"/>
    </source>
</evidence>
<dbReference type="EMBL" id="QAOL01000022">
    <property type="protein sequence ID" value="PTQ83681.1"/>
    <property type="molecule type" value="Genomic_DNA"/>
</dbReference>
<sequence>MSKEYGGGNGHIGNISIEEKEMNAEEFYISHEGPAVLINSFYLASGHWGIKIVFAEQLRQDTPPAFRTAIVMSKQEAIALQKALQKVLSTEASEDLKLVTCNESENQKNSPYNDPECA</sequence>